<dbReference type="EMBL" id="JACHJT010000001">
    <property type="protein sequence ID" value="MBB4929762.1"/>
    <property type="molecule type" value="Genomic_DNA"/>
</dbReference>
<comment type="caution">
    <text evidence="3">The sequence shown here is derived from an EMBL/GenBank/DDBJ whole genome shotgun (WGS) entry which is preliminary data.</text>
</comment>
<dbReference type="AlphaFoldDB" id="A0A7W7RD09"/>
<evidence type="ECO:0000259" key="2">
    <source>
        <dbReference type="SMART" id="SM00327"/>
    </source>
</evidence>
<dbReference type="InterPro" id="IPR002035">
    <property type="entry name" value="VWF_A"/>
</dbReference>
<feature type="compositionally biased region" description="Low complexity" evidence="1">
    <location>
        <begin position="398"/>
        <end position="408"/>
    </location>
</feature>
<sequence length="653" mass="72010">MERFRYGPYQWGPDPLAPPYEVRGAVDDLGRDVMDGARPSDALRNLLRRGTGDTPGLDDLLRQVRRRREEAQGRGRLDGTLDRVRSLLDRAIGEERAALGEDPSDTARMRETELDTLPSDTSAAVRELAGYEWRSDTARQTFEELRDLLRREVLDSRFRGMKEALRGGTEQDHERVRSMVDALNAMLDADARGEHTQADFEEFMAEYGDFFPDSPRNLDELVDSLARRAAAARRLMGSLTPEQREELRGLIEQTTAEAGLRESLDRLSGELRARRPDLDWSGESAAPMDGSEGLGMGDATTALQDLADLADLETALQQGYPGAGLDDIDEEAVRRLLGRPAVDDLARLRAIERELRDQGYLRGSANRPQLTPKAVRRLGETALRELGGDLTSPGRPGGHTAAGAGASGEPTGATDTWTYGDERPIDAVRTLSNAVARGARDSGGRVRIRPDDFEVAETERHDAAAVCLLVDVSYSMTTRDLWGGAKQTAMALHSLVTTRFPRDAVQVVGFNDYARELSADTLTSLQPEHVQGTNLQHALLLAGRHLDRHPDFVPIVLVVTDGEPTAHLERDGTTSFSWPPSPQTAEATLVEVDRMTARGAALSVFMLANDPRLEEFVNHVAERNGGRVLRPDPTRPGAHVIRDYLTRRRRVAS</sequence>
<dbReference type="RefSeq" id="WP_184574484.1">
    <property type="nucleotide sequence ID" value="NZ_JACHJT010000001.1"/>
</dbReference>
<dbReference type="InterPro" id="IPR036465">
    <property type="entry name" value="vWFA_dom_sf"/>
</dbReference>
<name>A0A7W7RD09_9ACTN</name>
<organism evidence="3 4">
    <name type="scientific">Lipingzhangella halophila</name>
    <dbReference type="NCBI Taxonomy" id="1783352"/>
    <lineage>
        <taxon>Bacteria</taxon>
        <taxon>Bacillati</taxon>
        <taxon>Actinomycetota</taxon>
        <taxon>Actinomycetes</taxon>
        <taxon>Streptosporangiales</taxon>
        <taxon>Nocardiopsidaceae</taxon>
        <taxon>Lipingzhangella</taxon>
    </lineage>
</organism>
<dbReference type="Pfam" id="PF13519">
    <property type="entry name" value="VWA_2"/>
    <property type="match status" value="1"/>
</dbReference>
<dbReference type="CDD" id="cd00198">
    <property type="entry name" value="vWFA"/>
    <property type="match status" value="1"/>
</dbReference>
<evidence type="ECO:0000313" key="4">
    <source>
        <dbReference type="Proteomes" id="UP000523007"/>
    </source>
</evidence>
<dbReference type="SUPFAM" id="SSF53300">
    <property type="entry name" value="vWA-like"/>
    <property type="match status" value="1"/>
</dbReference>
<proteinExistence type="predicted"/>
<dbReference type="Proteomes" id="UP000523007">
    <property type="component" value="Unassembled WGS sequence"/>
</dbReference>
<reference evidence="3 4" key="1">
    <citation type="submission" date="2020-08" db="EMBL/GenBank/DDBJ databases">
        <title>Sequencing the genomes of 1000 actinobacteria strains.</title>
        <authorList>
            <person name="Klenk H.-P."/>
        </authorList>
    </citation>
    <scope>NUCLEOTIDE SEQUENCE [LARGE SCALE GENOMIC DNA]</scope>
    <source>
        <strain evidence="3 4">DSM 102030</strain>
    </source>
</reference>
<dbReference type="Gene3D" id="3.40.50.410">
    <property type="entry name" value="von Willebrand factor, type A domain"/>
    <property type="match status" value="1"/>
</dbReference>
<feature type="domain" description="VWFA" evidence="2">
    <location>
        <begin position="463"/>
        <end position="646"/>
    </location>
</feature>
<feature type="region of interest" description="Disordered" evidence="1">
    <location>
        <begin position="278"/>
        <end position="298"/>
    </location>
</feature>
<evidence type="ECO:0000256" key="1">
    <source>
        <dbReference type="SAM" id="MobiDB-lite"/>
    </source>
</evidence>
<protein>
    <submittedName>
        <fullName evidence="3">Uncharacterized protein with von Willebrand factor type A (VWA) domain</fullName>
    </submittedName>
</protein>
<evidence type="ECO:0000313" key="3">
    <source>
        <dbReference type="EMBL" id="MBB4929762.1"/>
    </source>
</evidence>
<keyword evidence="4" id="KW-1185">Reference proteome</keyword>
<feature type="region of interest" description="Disordered" evidence="1">
    <location>
        <begin position="386"/>
        <end position="419"/>
    </location>
</feature>
<dbReference type="SMART" id="SM00327">
    <property type="entry name" value="VWA"/>
    <property type="match status" value="1"/>
</dbReference>
<accession>A0A7W7RD09</accession>
<gene>
    <name evidence="3" type="ORF">F4561_000582</name>
</gene>